<name>X0U576_9ZZZZ</name>
<organism evidence="2">
    <name type="scientific">marine sediment metagenome</name>
    <dbReference type="NCBI Taxonomy" id="412755"/>
    <lineage>
        <taxon>unclassified sequences</taxon>
        <taxon>metagenomes</taxon>
        <taxon>ecological metagenomes</taxon>
    </lineage>
</organism>
<gene>
    <name evidence="2" type="ORF">S01H1_09405</name>
</gene>
<evidence type="ECO:0000256" key="1">
    <source>
        <dbReference type="SAM" id="MobiDB-lite"/>
    </source>
</evidence>
<dbReference type="AlphaFoldDB" id="X0U576"/>
<reference evidence="2" key="1">
    <citation type="journal article" date="2014" name="Front. Microbiol.">
        <title>High frequency of phylogenetically diverse reductive dehalogenase-homologous genes in deep subseafloor sedimentary metagenomes.</title>
        <authorList>
            <person name="Kawai M."/>
            <person name="Futagami T."/>
            <person name="Toyoda A."/>
            <person name="Takaki Y."/>
            <person name="Nishi S."/>
            <person name="Hori S."/>
            <person name="Arai W."/>
            <person name="Tsubouchi T."/>
            <person name="Morono Y."/>
            <person name="Uchiyama I."/>
            <person name="Ito T."/>
            <person name="Fujiyama A."/>
            <person name="Inagaki F."/>
            <person name="Takami H."/>
        </authorList>
    </citation>
    <scope>NUCLEOTIDE SEQUENCE</scope>
    <source>
        <strain evidence="2">Expedition CK06-06</strain>
    </source>
</reference>
<evidence type="ECO:0000313" key="2">
    <source>
        <dbReference type="EMBL" id="GAF83650.1"/>
    </source>
</evidence>
<feature type="region of interest" description="Disordered" evidence="1">
    <location>
        <begin position="1"/>
        <end position="30"/>
    </location>
</feature>
<accession>X0U576</accession>
<feature type="compositionally biased region" description="Basic and acidic residues" evidence="1">
    <location>
        <begin position="15"/>
        <end position="30"/>
    </location>
</feature>
<dbReference type="EMBL" id="BARS01004809">
    <property type="protein sequence ID" value="GAF83650.1"/>
    <property type="molecule type" value="Genomic_DNA"/>
</dbReference>
<proteinExistence type="predicted"/>
<sequence length="85" mass="9533">MGYKNDAQRKAVHASKAENKSAATKKEFPEIKEKNEGKFTSWVEKNMPGKSTCSAASKVMKNTKKYKPAVVKMANYAKNFGCKRK</sequence>
<comment type="caution">
    <text evidence="2">The sequence shown here is derived from an EMBL/GenBank/DDBJ whole genome shotgun (WGS) entry which is preliminary data.</text>
</comment>
<protein>
    <submittedName>
        <fullName evidence="2">Uncharacterized protein</fullName>
    </submittedName>
</protein>